<keyword evidence="5" id="KW-0175">Coiled coil</keyword>
<dbReference type="FunFam" id="2.30.30.40:FF:000046">
    <property type="entry name" value="Drebrin-like protein isoform B"/>
    <property type="match status" value="1"/>
</dbReference>
<dbReference type="GO" id="GO:0030027">
    <property type="term" value="C:lamellipodium"/>
    <property type="evidence" value="ECO:0007669"/>
    <property type="project" value="TreeGrafter"/>
</dbReference>
<dbReference type="PROSITE" id="PS51263">
    <property type="entry name" value="ADF_H"/>
    <property type="match status" value="1"/>
</dbReference>
<proteinExistence type="inferred from homology"/>
<dbReference type="AlphaFoldDB" id="A0A914D894"/>
<dbReference type="InterPro" id="IPR029006">
    <property type="entry name" value="ADF-H/Gelsolin-like_dom_sf"/>
</dbReference>
<dbReference type="GO" id="GO:0005884">
    <property type="term" value="C:actin filament"/>
    <property type="evidence" value="ECO:0007669"/>
    <property type="project" value="TreeGrafter"/>
</dbReference>
<evidence type="ECO:0000256" key="6">
    <source>
        <dbReference type="ARBA" id="ARBA00023203"/>
    </source>
</evidence>
<dbReference type="SUPFAM" id="SSF55753">
    <property type="entry name" value="Actin depolymerizing proteins"/>
    <property type="match status" value="1"/>
</dbReference>
<dbReference type="Gene3D" id="3.40.20.10">
    <property type="entry name" value="Severin"/>
    <property type="match status" value="1"/>
</dbReference>
<sequence length="525" mass="58628">MTCNFGNHAKELNEAFESVSNSTTGDEWVIFDYEGNSNIVKVGQSGTGGIDELTSNFNSGKIQYGFASVKSPGSTQRKVVLIHWQGDGVPAMRKANTSSHVDEVRRFVKRVHLTIHARSEEDVDHDAITKQVAGLAGGVTERPSPASVAAYEPPEPVKSVYMPQKPHKDIDLQEREKFWREMQAEEDARRREEVKKNEDRNRQLAEERKQVEKELHETYISSATAKSPTAPANQLDYKSYAQQPKKGNLITGRTQMFEQKVAELVATAPKPLAKPKNFKYEIKTTKPTGVPVNRDEIQNQNHTKAYENNTINKDKPVFAKIASQPVYEGAEDDTPHRKYPPFSGVKLPSPQSPPPPPQVVSPVKAQHETIQKKPSNELPVFHKSNTEFDEPTPPVVPLFAPPPPLPTSTPPEVQTNNTSLPNYDFPPVVNEVNEAPKFTPSQYDFPPEQNESAPEPQNGLNGHKGDGENLRAVALWDYQADDDTEITFNPNDIITDIEMLHDGWWQGRGPDGSFGLFPSNYVKII</sequence>
<evidence type="ECO:0000256" key="1">
    <source>
        <dbReference type="ARBA" id="ARBA00004245"/>
    </source>
</evidence>
<dbReference type="PANTHER" id="PTHR10829">
    <property type="entry name" value="CORTACTIN AND DREBRIN"/>
    <property type="match status" value="1"/>
</dbReference>
<dbReference type="CDD" id="cd11281">
    <property type="entry name" value="ADF_drebrin_like"/>
    <property type="match status" value="1"/>
</dbReference>
<keyword evidence="12" id="KW-1185">Reference proteome</keyword>
<dbReference type="GO" id="GO:0051015">
    <property type="term" value="F:actin filament binding"/>
    <property type="evidence" value="ECO:0007669"/>
    <property type="project" value="TreeGrafter"/>
</dbReference>
<evidence type="ECO:0000256" key="9">
    <source>
        <dbReference type="SAM" id="MobiDB-lite"/>
    </source>
</evidence>
<feature type="region of interest" description="Disordered" evidence="9">
    <location>
        <begin position="327"/>
        <end position="393"/>
    </location>
</feature>
<dbReference type="InterPro" id="IPR036028">
    <property type="entry name" value="SH3-like_dom_sf"/>
</dbReference>
<comment type="similarity">
    <text evidence="2">Belongs to the ABP1 family.</text>
</comment>
<dbReference type="SMART" id="SM00326">
    <property type="entry name" value="SH3"/>
    <property type="match status" value="1"/>
</dbReference>
<dbReference type="GO" id="GO:0030833">
    <property type="term" value="P:regulation of actin filament polymerization"/>
    <property type="evidence" value="ECO:0007669"/>
    <property type="project" value="TreeGrafter"/>
</dbReference>
<evidence type="ECO:0000256" key="4">
    <source>
        <dbReference type="ARBA" id="ARBA00022490"/>
    </source>
</evidence>
<evidence type="ECO:0000256" key="8">
    <source>
        <dbReference type="PROSITE-ProRule" id="PRU00192"/>
    </source>
</evidence>
<dbReference type="InterPro" id="IPR002108">
    <property type="entry name" value="ADF-H"/>
</dbReference>
<evidence type="ECO:0000313" key="13">
    <source>
        <dbReference type="WBParaSite" id="ACRNAN_scaffold197.g15943.t1"/>
    </source>
</evidence>
<name>A0A914D894_9BILA</name>
<dbReference type="InterPro" id="IPR035717">
    <property type="entry name" value="Drebrin-like_SH3"/>
</dbReference>
<feature type="compositionally biased region" description="Pro residues" evidence="9">
    <location>
        <begin position="350"/>
        <end position="359"/>
    </location>
</feature>
<dbReference type="PROSITE" id="PS50002">
    <property type="entry name" value="SH3"/>
    <property type="match status" value="1"/>
</dbReference>
<dbReference type="GO" id="GO:0048812">
    <property type="term" value="P:neuron projection morphogenesis"/>
    <property type="evidence" value="ECO:0007669"/>
    <property type="project" value="TreeGrafter"/>
</dbReference>
<dbReference type="GO" id="GO:0045773">
    <property type="term" value="P:positive regulation of axon extension"/>
    <property type="evidence" value="ECO:0007669"/>
    <property type="project" value="TreeGrafter"/>
</dbReference>
<dbReference type="PRINTS" id="PR00452">
    <property type="entry name" value="SH3DOMAIN"/>
</dbReference>
<organism evidence="12 13">
    <name type="scientific">Acrobeloides nanus</name>
    <dbReference type="NCBI Taxonomy" id="290746"/>
    <lineage>
        <taxon>Eukaryota</taxon>
        <taxon>Metazoa</taxon>
        <taxon>Ecdysozoa</taxon>
        <taxon>Nematoda</taxon>
        <taxon>Chromadorea</taxon>
        <taxon>Rhabditida</taxon>
        <taxon>Tylenchina</taxon>
        <taxon>Cephalobomorpha</taxon>
        <taxon>Cephaloboidea</taxon>
        <taxon>Cephalobidae</taxon>
        <taxon>Acrobeloides</taxon>
    </lineage>
</organism>
<protein>
    <submittedName>
        <fullName evidence="13">Drebrin-like protein</fullName>
    </submittedName>
</protein>
<accession>A0A914D894</accession>
<dbReference type="SMART" id="SM00102">
    <property type="entry name" value="ADF"/>
    <property type="match status" value="1"/>
</dbReference>
<evidence type="ECO:0000259" key="10">
    <source>
        <dbReference type="PROSITE" id="PS50002"/>
    </source>
</evidence>
<keyword evidence="4" id="KW-0963">Cytoplasm</keyword>
<dbReference type="Pfam" id="PF14604">
    <property type="entry name" value="SH3_9"/>
    <property type="match status" value="1"/>
</dbReference>
<dbReference type="Gene3D" id="2.30.30.40">
    <property type="entry name" value="SH3 Domains"/>
    <property type="match status" value="1"/>
</dbReference>
<dbReference type="GO" id="GO:0014069">
    <property type="term" value="C:postsynaptic density"/>
    <property type="evidence" value="ECO:0007669"/>
    <property type="project" value="TreeGrafter"/>
</dbReference>
<keyword evidence="7" id="KW-0206">Cytoskeleton</keyword>
<dbReference type="Proteomes" id="UP000887540">
    <property type="component" value="Unplaced"/>
</dbReference>
<evidence type="ECO:0000256" key="3">
    <source>
        <dbReference type="ARBA" id="ARBA00022443"/>
    </source>
</evidence>
<dbReference type="GO" id="GO:0030427">
    <property type="term" value="C:site of polarized growth"/>
    <property type="evidence" value="ECO:0007669"/>
    <property type="project" value="TreeGrafter"/>
</dbReference>
<dbReference type="CDD" id="cd11960">
    <property type="entry name" value="SH3_Abp1_eu"/>
    <property type="match status" value="1"/>
</dbReference>
<dbReference type="SUPFAM" id="SSF50044">
    <property type="entry name" value="SH3-domain"/>
    <property type="match status" value="1"/>
</dbReference>
<comment type="subcellular location">
    <subcellularLocation>
        <location evidence="1">Cytoplasm</location>
        <location evidence="1">Cytoskeleton</location>
    </subcellularLocation>
</comment>
<dbReference type="WBParaSite" id="ACRNAN_scaffold197.g15943.t1">
    <property type="protein sequence ID" value="ACRNAN_scaffold197.g15943.t1"/>
    <property type="gene ID" value="ACRNAN_scaffold197.g15943"/>
</dbReference>
<evidence type="ECO:0000313" key="12">
    <source>
        <dbReference type="Proteomes" id="UP000887540"/>
    </source>
</evidence>
<keyword evidence="6" id="KW-0009">Actin-binding</keyword>
<feature type="domain" description="ADF-H" evidence="11">
    <location>
        <begin position="4"/>
        <end position="133"/>
    </location>
</feature>
<feature type="region of interest" description="Disordered" evidence="9">
    <location>
        <begin position="186"/>
        <end position="207"/>
    </location>
</feature>
<feature type="compositionally biased region" description="Basic and acidic residues" evidence="9">
    <location>
        <begin position="365"/>
        <end position="375"/>
    </location>
</feature>
<evidence type="ECO:0000259" key="11">
    <source>
        <dbReference type="PROSITE" id="PS51263"/>
    </source>
</evidence>
<dbReference type="Pfam" id="PF00241">
    <property type="entry name" value="Cofilin_ADF"/>
    <property type="match status" value="1"/>
</dbReference>
<feature type="region of interest" description="Disordered" evidence="9">
    <location>
        <begin position="436"/>
        <end position="467"/>
    </location>
</feature>
<dbReference type="PANTHER" id="PTHR10829:SF25">
    <property type="entry name" value="DREBRIN-LIKE PROTEIN"/>
    <property type="match status" value="1"/>
</dbReference>
<dbReference type="GO" id="GO:0030425">
    <property type="term" value="C:dendrite"/>
    <property type="evidence" value="ECO:0007669"/>
    <property type="project" value="TreeGrafter"/>
</dbReference>
<dbReference type="InterPro" id="IPR001452">
    <property type="entry name" value="SH3_domain"/>
</dbReference>
<dbReference type="GO" id="GO:0045211">
    <property type="term" value="C:postsynaptic membrane"/>
    <property type="evidence" value="ECO:0007669"/>
    <property type="project" value="TreeGrafter"/>
</dbReference>
<keyword evidence="3 8" id="KW-0728">SH3 domain</keyword>
<evidence type="ECO:0000256" key="7">
    <source>
        <dbReference type="ARBA" id="ARBA00023212"/>
    </source>
</evidence>
<evidence type="ECO:0000256" key="5">
    <source>
        <dbReference type="ARBA" id="ARBA00023054"/>
    </source>
</evidence>
<reference evidence="13" key="1">
    <citation type="submission" date="2022-11" db="UniProtKB">
        <authorList>
            <consortium name="WormBaseParasite"/>
        </authorList>
    </citation>
    <scope>IDENTIFICATION</scope>
</reference>
<dbReference type="GO" id="GO:0098974">
    <property type="term" value="P:postsynaptic actin cytoskeleton organization"/>
    <property type="evidence" value="ECO:0007669"/>
    <property type="project" value="TreeGrafter"/>
</dbReference>
<dbReference type="GO" id="GO:0030864">
    <property type="term" value="C:cortical actin cytoskeleton"/>
    <property type="evidence" value="ECO:0007669"/>
    <property type="project" value="TreeGrafter"/>
</dbReference>
<feature type="domain" description="SH3" evidence="10">
    <location>
        <begin position="467"/>
        <end position="525"/>
    </location>
</feature>
<evidence type="ECO:0000256" key="2">
    <source>
        <dbReference type="ARBA" id="ARBA00011039"/>
    </source>
</evidence>